<reference evidence="2 3" key="1">
    <citation type="journal article" date="2019" name="Nat. Ecol. Evol.">
        <title>Megaphylogeny resolves global patterns of mushroom evolution.</title>
        <authorList>
            <person name="Varga T."/>
            <person name="Krizsan K."/>
            <person name="Foldi C."/>
            <person name="Dima B."/>
            <person name="Sanchez-Garcia M."/>
            <person name="Sanchez-Ramirez S."/>
            <person name="Szollosi G.J."/>
            <person name="Szarkandi J.G."/>
            <person name="Papp V."/>
            <person name="Albert L."/>
            <person name="Andreopoulos W."/>
            <person name="Angelini C."/>
            <person name="Antonin V."/>
            <person name="Barry K.W."/>
            <person name="Bougher N.L."/>
            <person name="Buchanan P."/>
            <person name="Buyck B."/>
            <person name="Bense V."/>
            <person name="Catcheside P."/>
            <person name="Chovatia M."/>
            <person name="Cooper J."/>
            <person name="Damon W."/>
            <person name="Desjardin D."/>
            <person name="Finy P."/>
            <person name="Geml J."/>
            <person name="Haridas S."/>
            <person name="Hughes K."/>
            <person name="Justo A."/>
            <person name="Karasinski D."/>
            <person name="Kautmanova I."/>
            <person name="Kiss B."/>
            <person name="Kocsube S."/>
            <person name="Kotiranta H."/>
            <person name="LaButti K.M."/>
            <person name="Lechner B.E."/>
            <person name="Liimatainen K."/>
            <person name="Lipzen A."/>
            <person name="Lukacs Z."/>
            <person name="Mihaltcheva S."/>
            <person name="Morgado L.N."/>
            <person name="Niskanen T."/>
            <person name="Noordeloos M.E."/>
            <person name="Ohm R.A."/>
            <person name="Ortiz-Santana B."/>
            <person name="Ovrebo C."/>
            <person name="Racz N."/>
            <person name="Riley R."/>
            <person name="Savchenko A."/>
            <person name="Shiryaev A."/>
            <person name="Soop K."/>
            <person name="Spirin V."/>
            <person name="Szebenyi C."/>
            <person name="Tomsovsky M."/>
            <person name="Tulloss R.E."/>
            <person name="Uehling J."/>
            <person name="Grigoriev I.V."/>
            <person name="Vagvolgyi C."/>
            <person name="Papp T."/>
            <person name="Martin F.M."/>
            <person name="Miettinen O."/>
            <person name="Hibbett D.S."/>
            <person name="Nagy L.G."/>
        </authorList>
    </citation>
    <scope>NUCLEOTIDE SEQUENCE [LARGE SCALE GENOMIC DNA]</scope>
    <source>
        <strain evidence="2 3">CBS 962.96</strain>
    </source>
</reference>
<feature type="signal peptide" evidence="1">
    <location>
        <begin position="1"/>
        <end position="15"/>
    </location>
</feature>
<name>A0A4S8MI09_DENBC</name>
<gene>
    <name evidence="2" type="ORF">K435DRAFT_653408</name>
</gene>
<dbReference type="EMBL" id="ML179077">
    <property type="protein sequence ID" value="THV02350.1"/>
    <property type="molecule type" value="Genomic_DNA"/>
</dbReference>
<evidence type="ECO:0000313" key="2">
    <source>
        <dbReference type="EMBL" id="THV02350.1"/>
    </source>
</evidence>
<organism evidence="2 3">
    <name type="scientific">Dendrothele bispora (strain CBS 962.96)</name>
    <dbReference type="NCBI Taxonomy" id="1314807"/>
    <lineage>
        <taxon>Eukaryota</taxon>
        <taxon>Fungi</taxon>
        <taxon>Dikarya</taxon>
        <taxon>Basidiomycota</taxon>
        <taxon>Agaricomycotina</taxon>
        <taxon>Agaricomycetes</taxon>
        <taxon>Agaricomycetidae</taxon>
        <taxon>Agaricales</taxon>
        <taxon>Agaricales incertae sedis</taxon>
        <taxon>Dendrothele</taxon>
    </lineage>
</organism>
<feature type="chain" id="PRO_5020538424" evidence="1">
    <location>
        <begin position="16"/>
        <end position="260"/>
    </location>
</feature>
<dbReference type="Proteomes" id="UP000297245">
    <property type="component" value="Unassembled WGS sequence"/>
</dbReference>
<evidence type="ECO:0000313" key="3">
    <source>
        <dbReference type="Proteomes" id="UP000297245"/>
    </source>
</evidence>
<dbReference type="AlphaFoldDB" id="A0A4S8MI09"/>
<evidence type="ECO:0000256" key="1">
    <source>
        <dbReference type="SAM" id="SignalP"/>
    </source>
</evidence>
<accession>A0A4S8MI09</accession>
<sequence>MFLVLFFVLPFFCAAFDGFFDPASNGGSLLTSVPDTFPPGQHEPVNLIISGDSDSDVLQDTSEGLHNYFLSLSFSGECFGQHQGNRQQADLGDGKGLVNETAVIRYNYGDPTLGTCTESQQGGNHFRYWIQNGSSADSGAVFMAVSYEKSEAEGHDIVVNGYNLGRDYIIGNITGSAIPTLSLTNSSTFSGSTSSSGFTYSSTVTYLSGLLPNTSEGINHNLTVSVDNINAVDGLVALVEVKVTTRPSNGSTSNNDNGNS</sequence>
<protein>
    <submittedName>
        <fullName evidence="2">Uncharacterized protein</fullName>
    </submittedName>
</protein>
<keyword evidence="1" id="KW-0732">Signal</keyword>
<proteinExistence type="predicted"/>
<dbReference type="OrthoDB" id="2310204at2759"/>
<keyword evidence="3" id="KW-1185">Reference proteome</keyword>